<comment type="caution">
    <text evidence="4">The sequence shown here is derived from an EMBL/GenBank/DDBJ whole genome shotgun (WGS) entry which is preliminary data.</text>
</comment>
<accession>A0A2N1PMR9</accession>
<dbReference type="PANTHER" id="PTHR42714">
    <property type="entry name" value="TRNA MODIFICATION GTPASE GTPBP3"/>
    <property type="match status" value="1"/>
</dbReference>
<gene>
    <name evidence="4" type="ORF">CVV64_13240</name>
</gene>
<feature type="domain" description="Hydrogen maturase F dimerization" evidence="2">
    <location>
        <begin position="264"/>
        <end position="308"/>
    </location>
</feature>
<dbReference type="NCBIfam" id="TIGR00231">
    <property type="entry name" value="small_GTP"/>
    <property type="match status" value="1"/>
</dbReference>
<dbReference type="CDD" id="cd00880">
    <property type="entry name" value="Era_like"/>
    <property type="match status" value="1"/>
</dbReference>
<dbReference type="Pfam" id="PF18128">
    <property type="entry name" value="HydF_dimer"/>
    <property type="match status" value="1"/>
</dbReference>
<dbReference type="PANTHER" id="PTHR42714:SF6">
    <property type="entry name" value="TRANSLATION INITIATION FACTOR IF-2"/>
    <property type="match status" value="1"/>
</dbReference>
<dbReference type="Gene3D" id="3.40.50.300">
    <property type="entry name" value="P-loop containing nucleotide triphosphate hydrolases"/>
    <property type="match status" value="1"/>
</dbReference>
<dbReference type="GO" id="GO:0002098">
    <property type="term" value="P:tRNA wobble uridine modification"/>
    <property type="evidence" value="ECO:0007669"/>
    <property type="project" value="TreeGrafter"/>
</dbReference>
<name>A0A2N1PMR9_9BACT</name>
<protein>
    <recommendedName>
        <fullName evidence="6">[FeFe] hydrogenase H-cluster maturation GTPase HydF</fullName>
    </recommendedName>
</protein>
<dbReference type="GO" id="GO:0005525">
    <property type="term" value="F:GTP binding"/>
    <property type="evidence" value="ECO:0007669"/>
    <property type="project" value="InterPro"/>
</dbReference>
<dbReference type="Pfam" id="PF18133">
    <property type="entry name" value="HydF_tetramer"/>
    <property type="match status" value="1"/>
</dbReference>
<evidence type="ECO:0000313" key="5">
    <source>
        <dbReference type="Proteomes" id="UP000233256"/>
    </source>
</evidence>
<dbReference type="Gene3D" id="3.40.50.11410">
    <property type="match status" value="1"/>
</dbReference>
<dbReference type="InterPro" id="IPR027417">
    <property type="entry name" value="P-loop_NTPase"/>
</dbReference>
<organism evidence="4 5">
    <name type="scientific">Candidatus Wallbacteria bacterium HGW-Wallbacteria-1</name>
    <dbReference type="NCBI Taxonomy" id="2013854"/>
    <lineage>
        <taxon>Bacteria</taxon>
        <taxon>Candidatus Walliibacteriota</taxon>
    </lineage>
</organism>
<dbReference type="InterPro" id="IPR041606">
    <property type="entry name" value="HydF_dimer"/>
</dbReference>
<dbReference type="InterPro" id="IPR006073">
    <property type="entry name" value="GTP-bd"/>
</dbReference>
<dbReference type="EMBL" id="PGXC01000014">
    <property type="protein sequence ID" value="PKK89636.1"/>
    <property type="molecule type" value="Genomic_DNA"/>
</dbReference>
<dbReference type="SUPFAM" id="SSF52540">
    <property type="entry name" value="P-loop containing nucleoside triphosphate hydrolases"/>
    <property type="match status" value="1"/>
</dbReference>
<evidence type="ECO:0000259" key="2">
    <source>
        <dbReference type="Pfam" id="PF18128"/>
    </source>
</evidence>
<sequence>MSVQKGKLMAASELILKRTHAGIFGTTNSGKSTLMNLLTAQDFSIVDNKAGTTADVKVTVMQFHDLGPVKLMDTAGIDEGLGLGEKKRMKTFRALRECDIVFLVIDPFRSENLGYPEGEILELSRNRQVILIFNRFTKRDSDSEFNAAVEKFRRQGRLFSAFPCFSGDLSDQTIRRKVTDFICGECSSAGAKVPLFPKGLSNCYVLMVIPMDEETPKARLLRPQSLALENLIRNYAPVVCYRPDLGAGRSSNPEISQREMRRYQDLVKHLGQGPEPLQLIITDSQAMDLIGPWTPSDIPLTTFSIMMIHQQMDGNIEPLIQGARAIDNLCDGDRVLIVEACNHDRKAEDIGTVQLPELISARTGKKIHFEWAFGREFPFEEAAQYSLAIHCGGCMVEPQKVSDRIGELMSADVPVTNYGIALTYLKSPELMEKVVAPFLR</sequence>
<evidence type="ECO:0000259" key="1">
    <source>
        <dbReference type="Pfam" id="PF01926"/>
    </source>
</evidence>
<feature type="domain" description="Hydrogen maturase F tetramerization" evidence="3">
    <location>
        <begin position="319"/>
        <end position="435"/>
    </location>
</feature>
<dbReference type="GO" id="GO:0005737">
    <property type="term" value="C:cytoplasm"/>
    <property type="evidence" value="ECO:0007669"/>
    <property type="project" value="TreeGrafter"/>
</dbReference>
<reference evidence="4 5" key="1">
    <citation type="journal article" date="2017" name="ISME J.">
        <title>Potential for microbial H2 and metal transformations associated with novel bacteria and archaea in deep terrestrial subsurface sediments.</title>
        <authorList>
            <person name="Hernsdorf A.W."/>
            <person name="Amano Y."/>
            <person name="Miyakawa K."/>
            <person name="Ise K."/>
            <person name="Suzuki Y."/>
            <person name="Anantharaman K."/>
            <person name="Probst A."/>
            <person name="Burstein D."/>
            <person name="Thomas B.C."/>
            <person name="Banfield J.F."/>
        </authorList>
    </citation>
    <scope>NUCLEOTIDE SEQUENCE [LARGE SCALE GENOMIC DNA]</scope>
    <source>
        <strain evidence="4">HGW-Wallbacteria-1</strain>
    </source>
</reference>
<dbReference type="Gene3D" id="3.40.50.11420">
    <property type="match status" value="1"/>
</dbReference>
<dbReference type="Proteomes" id="UP000233256">
    <property type="component" value="Unassembled WGS sequence"/>
</dbReference>
<dbReference type="Pfam" id="PF01926">
    <property type="entry name" value="MMR_HSR1"/>
    <property type="match status" value="1"/>
</dbReference>
<proteinExistence type="predicted"/>
<dbReference type="PRINTS" id="PR00326">
    <property type="entry name" value="GTP1OBG"/>
</dbReference>
<dbReference type="AlphaFoldDB" id="A0A2N1PMR9"/>
<evidence type="ECO:0000313" key="4">
    <source>
        <dbReference type="EMBL" id="PKK89636.1"/>
    </source>
</evidence>
<dbReference type="GO" id="GO:0030488">
    <property type="term" value="P:tRNA methylation"/>
    <property type="evidence" value="ECO:0007669"/>
    <property type="project" value="TreeGrafter"/>
</dbReference>
<evidence type="ECO:0008006" key="6">
    <source>
        <dbReference type="Google" id="ProtNLM"/>
    </source>
</evidence>
<feature type="domain" description="G" evidence="1">
    <location>
        <begin position="21"/>
        <end position="135"/>
    </location>
</feature>
<dbReference type="InterPro" id="IPR040644">
    <property type="entry name" value="HydF_tetramer"/>
</dbReference>
<dbReference type="InterPro" id="IPR005225">
    <property type="entry name" value="Small_GTP-bd"/>
</dbReference>
<evidence type="ECO:0000259" key="3">
    <source>
        <dbReference type="Pfam" id="PF18133"/>
    </source>
</evidence>